<reference evidence="1 2" key="1">
    <citation type="submission" date="2019-03" db="EMBL/GenBank/DDBJ databases">
        <title>First draft genome of Liparis tanakae, snailfish: a comprehensive survey of snailfish specific genes.</title>
        <authorList>
            <person name="Kim W."/>
            <person name="Song I."/>
            <person name="Jeong J.-H."/>
            <person name="Kim D."/>
            <person name="Kim S."/>
            <person name="Ryu S."/>
            <person name="Song J.Y."/>
            <person name="Lee S.K."/>
        </authorList>
    </citation>
    <scope>NUCLEOTIDE SEQUENCE [LARGE SCALE GENOMIC DNA]</scope>
    <source>
        <tissue evidence="1">Muscle</tissue>
    </source>
</reference>
<evidence type="ECO:0000313" key="1">
    <source>
        <dbReference type="EMBL" id="TNN29209.1"/>
    </source>
</evidence>
<keyword evidence="2" id="KW-1185">Reference proteome</keyword>
<dbReference type="Proteomes" id="UP000314294">
    <property type="component" value="Unassembled WGS sequence"/>
</dbReference>
<accession>A0A4Z2EK69</accession>
<name>A0A4Z2EK69_9TELE</name>
<gene>
    <name evidence="1" type="ORF">EYF80_060643</name>
</gene>
<evidence type="ECO:0000313" key="2">
    <source>
        <dbReference type="Proteomes" id="UP000314294"/>
    </source>
</evidence>
<organism evidence="1 2">
    <name type="scientific">Liparis tanakae</name>
    <name type="common">Tanaka's snailfish</name>
    <dbReference type="NCBI Taxonomy" id="230148"/>
    <lineage>
        <taxon>Eukaryota</taxon>
        <taxon>Metazoa</taxon>
        <taxon>Chordata</taxon>
        <taxon>Craniata</taxon>
        <taxon>Vertebrata</taxon>
        <taxon>Euteleostomi</taxon>
        <taxon>Actinopterygii</taxon>
        <taxon>Neopterygii</taxon>
        <taxon>Teleostei</taxon>
        <taxon>Neoteleostei</taxon>
        <taxon>Acanthomorphata</taxon>
        <taxon>Eupercaria</taxon>
        <taxon>Perciformes</taxon>
        <taxon>Cottioidei</taxon>
        <taxon>Cottales</taxon>
        <taxon>Liparidae</taxon>
        <taxon>Liparis</taxon>
    </lineage>
</organism>
<dbReference type="AlphaFoldDB" id="A0A4Z2EK69"/>
<protein>
    <submittedName>
        <fullName evidence="1">Uncharacterized protein</fullName>
    </submittedName>
</protein>
<sequence length="72" mass="7989">MASDPARSNGPYETCSHKDSFVHPQSLCPIPLPSCCNWTMAPNQQKSAERTFDTRGFLAVDPGIQLSIRPHF</sequence>
<dbReference type="EMBL" id="SRLO01005933">
    <property type="protein sequence ID" value="TNN29209.1"/>
    <property type="molecule type" value="Genomic_DNA"/>
</dbReference>
<comment type="caution">
    <text evidence="1">The sequence shown here is derived from an EMBL/GenBank/DDBJ whole genome shotgun (WGS) entry which is preliminary data.</text>
</comment>
<proteinExistence type="predicted"/>